<dbReference type="FunFam" id="3.40.50.1580:FF:000012">
    <property type="entry name" value="Probable 6-oxopurine nucleoside phosphorylase"/>
    <property type="match status" value="1"/>
</dbReference>
<evidence type="ECO:0000256" key="1">
    <source>
        <dbReference type="ARBA" id="ARBA00022676"/>
    </source>
</evidence>
<dbReference type="GO" id="GO:0017061">
    <property type="term" value="F:S-methyl-5-thioadenosine phosphorylase activity"/>
    <property type="evidence" value="ECO:0007669"/>
    <property type="project" value="UniProtKB-UniRule"/>
</dbReference>
<keyword evidence="3 4" id="KW-0660">Purine salvage</keyword>
<dbReference type="GO" id="GO:0019509">
    <property type="term" value="P:L-methionine salvage from methylthioadenosine"/>
    <property type="evidence" value="ECO:0007669"/>
    <property type="project" value="UniProtKB-UniRule"/>
</dbReference>
<dbReference type="Pfam" id="PF01048">
    <property type="entry name" value="PNP_UDP_1"/>
    <property type="match status" value="1"/>
</dbReference>
<comment type="function">
    <text evidence="4">Catalyzes the reversible phosphorylation of S-methyl-5'-thioadenosine (MTA) to adenine and 5-methylthioribose-1-phosphate. Involved in the breakdown of MTA, a major by-product of polyamine biosynthesis. Responsible for the first step in the methionine salvage pathway after MTA has been generated from S-adenosylmethionine. Has broad substrate specificity with 6-aminopurine nucleosides as preferred substrates.</text>
</comment>
<sequence>MSAIFGVIGGTGVYKMEGMEVVNEVEMDTPFGKPSSPITLGKVEGLDCAFIARHGIGHCHLPTEVPYKANIWALKKLGVKYLLSVSACGSLQEEMKPLDFVLVDQFIDRTKNRDATFFGNGLVGHVMFGDPVCDQMKSLVGEALKTALPNVTCHPKGTYVCMEGPAFSTRAESHMYRQWGGQVIGMTAGTEAKLAREAEMAWALCSMVTDYDCWRVEEEAVTVNDVLAVLKKNGDNVQVLVKEVIKRLKADMFVSPHHDALKMSLLTPADKVPVQVKKDLEPIIGRYMPA</sequence>
<protein>
    <recommendedName>
        <fullName evidence="4">S-methyl-5'-thioadenosine phosphorylase</fullName>
        <ecNumber evidence="4">2.4.2.28</ecNumber>
    </recommendedName>
    <alternativeName>
        <fullName evidence="4">5'-methylthioadenosine phosphorylase</fullName>
        <shortName evidence="4">MTA phosphorylase</shortName>
        <shortName evidence="4">MTAP</shortName>
        <shortName evidence="4">MTAPase</shortName>
    </alternativeName>
</protein>
<dbReference type="Gene3D" id="3.40.50.1580">
    <property type="entry name" value="Nucleoside phosphorylase domain"/>
    <property type="match status" value="1"/>
</dbReference>
<organism evidence="6">
    <name type="scientific">Eutreptiella gymnastica</name>
    <dbReference type="NCBI Taxonomy" id="73025"/>
    <lineage>
        <taxon>Eukaryota</taxon>
        <taxon>Discoba</taxon>
        <taxon>Euglenozoa</taxon>
        <taxon>Euglenida</taxon>
        <taxon>Spirocuta</taxon>
        <taxon>Euglenophyceae</taxon>
        <taxon>Eutreptiales</taxon>
        <taxon>Eutreptiaceae</taxon>
        <taxon>Eutreptiella</taxon>
    </lineage>
</organism>
<dbReference type="CDD" id="cd09010">
    <property type="entry name" value="MTAP_SsMTAPII_like_MTIP"/>
    <property type="match status" value="1"/>
</dbReference>
<feature type="binding site" evidence="4">
    <location>
        <position position="186"/>
    </location>
    <ligand>
        <name>substrate</name>
    </ligand>
</feature>
<evidence type="ECO:0000256" key="3">
    <source>
        <dbReference type="ARBA" id="ARBA00022726"/>
    </source>
</evidence>
<dbReference type="GO" id="GO:0006166">
    <property type="term" value="P:purine ribonucleoside salvage"/>
    <property type="evidence" value="ECO:0007669"/>
    <property type="project" value="UniProtKB-KW"/>
</dbReference>
<dbReference type="GO" id="GO:0005829">
    <property type="term" value="C:cytosol"/>
    <property type="evidence" value="ECO:0007669"/>
    <property type="project" value="TreeGrafter"/>
</dbReference>
<evidence type="ECO:0000259" key="5">
    <source>
        <dbReference type="Pfam" id="PF01048"/>
    </source>
</evidence>
<keyword evidence="2 4" id="KW-0808">Transferase</keyword>
<reference evidence="6" key="1">
    <citation type="submission" date="2021-01" db="EMBL/GenBank/DDBJ databases">
        <authorList>
            <person name="Corre E."/>
            <person name="Pelletier E."/>
            <person name="Niang G."/>
            <person name="Scheremetjew M."/>
            <person name="Finn R."/>
            <person name="Kale V."/>
            <person name="Holt S."/>
            <person name="Cochrane G."/>
            <person name="Meng A."/>
            <person name="Brown T."/>
            <person name="Cohen L."/>
        </authorList>
    </citation>
    <scope>NUCLEOTIDE SEQUENCE</scope>
    <source>
        <strain evidence="6">CCMP1594</strain>
    </source>
</reference>
<evidence type="ECO:0000256" key="2">
    <source>
        <dbReference type="ARBA" id="ARBA00022679"/>
    </source>
</evidence>
<dbReference type="UniPathway" id="UPA00904">
    <property type="reaction ID" value="UER00873"/>
</dbReference>
<dbReference type="NCBIfam" id="TIGR01694">
    <property type="entry name" value="MTAP"/>
    <property type="match status" value="1"/>
</dbReference>
<feature type="binding site" evidence="4">
    <location>
        <position position="11"/>
    </location>
    <ligand>
        <name>phosphate</name>
        <dbReference type="ChEBI" id="CHEBI:43474"/>
    </ligand>
</feature>
<comment type="subcellular location">
    <subcellularLocation>
        <location evidence="4">Cytoplasm</location>
    </subcellularLocation>
    <subcellularLocation>
        <location evidence="4">Nucleus</location>
    </subcellularLocation>
</comment>
<evidence type="ECO:0000313" key="6">
    <source>
        <dbReference type="EMBL" id="CAE0838524.1"/>
    </source>
</evidence>
<dbReference type="PANTHER" id="PTHR42679">
    <property type="entry name" value="S-METHYL-5'-THIOADENOSINE PHOSPHORYLASE"/>
    <property type="match status" value="1"/>
</dbReference>
<feature type="domain" description="Nucleoside phosphorylase" evidence="5">
    <location>
        <begin position="5"/>
        <end position="246"/>
    </location>
</feature>
<accession>A0A7S4LM02</accession>
<name>A0A7S4LM02_9EUGL</name>
<dbReference type="InterPro" id="IPR000845">
    <property type="entry name" value="Nucleoside_phosphorylase_d"/>
</dbReference>
<dbReference type="AlphaFoldDB" id="A0A7S4LM02"/>
<evidence type="ECO:0000256" key="4">
    <source>
        <dbReference type="HAMAP-Rule" id="MF_03155"/>
    </source>
</evidence>
<dbReference type="HAMAP" id="MF_01963">
    <property type="entry name" value="MTAP"/>
    <property type="match status" value="1"/>
</dbReference>
<feature type="site" description="Important for substrate specificity" evidence="4">
    <location>
        <position position="223"/>
    </location>
</feature>
<keyword evidence="4" id="KW-0963">Cytoplasm</keyword>
<comment type="catalytic activity">
    <reaction evidence="4">
        <text>S-methyl-5'-thioadenosine + phosphate = 5-(methylsulfanyl)-alpha-D-ribose 1-phosphate + adenine</text>
        <dbReference type="Rhea" id="RHEA:11852"/>
        <dbReference type="ChEBI" id="CHEBI:16708"/>
        <dbReference type="ChEBI" id="CHEBI:17509"/>
        <dbReference type="ChEBI" id="CHEBI:43474"/>
        <dbReference type="ChEBI" id="CHEBI:58533"/>
        <dbReference type="EC" id="2.4.2.28"/>
    </reaction>
</comment>
<comment type="pathway">
    <text evidence="4">Amino-acid biosynthesis; L-methionine biosynthesis via salvage pathway; S-methyl-5-thio-alpha-D-ribose 1-phosphate from S-methyl-5'-thioadenosine (phosphorylase route): step 1/1.</text>
</comment>
<proteinExistence type="inferred from homology"/>
<dbReference type="PANTHER" id="PTHR42679:SF2">
    <property type="entry name" value="S-METHYL-5'-THIOADENOSINE PHOSPHORYLASE"/>
    <property type="match status" value="1"/>
</dbReference>
<keyword evidence="1 4" id="KW-0328">Glycosyltransferase</keyword>
<dbReference type="EC" id="2.4.2.28" evidence="4"/>
<dbReference type="EMBL" id="HBJA01144851">
    <property type="protein sequence ID" value="CAE0838524.1"/>
    <property type="molecule type" value="Transcribed_RNA"/>
</dbReference>
<dbReference type="InterPro" id="IPR010044">
    <property type="entry name" value="MTAP"/>
</dbReference>
<keyword evidence="4" id="KW-0539">Nucleus</keyword>
<feature type="binding site" evidence="4">
    <location>
        <begin position="53"/>
        <end position="54"/>
    </location>
    <ligand>
        <name>phosphate</name>
        <dbReference type="ChEBI" id="CHEBI:43474"/>
    </ligand>
</feature>
<dbReference type="InterPro" id="IPR035994">
    <property type="entry name" value="Nucleoside_phosphorylase_sf"/>
</dbReference>
<comment type="similarity">
    <text evidence="4">Belongs to the PNP/MTAP phosphorylase family. MTAP subfamily.</text>
</comment>
<dbReference type="SUPFAM" id="SSF53167">
    <property type="entry name" value="Purine and uridine phosphorylases"/>
    <property type="match status" value="1"/>
</dbReference>
<feature type="binding site" evidence="4">
    <location>
        <position position="187"/>
    </location>
    <ligand>
        <name>phosphate</name>
        <dbReference type="ChEBI" id="CHEBI:43474"/>
    </ligand>
</feature>
<feature type="binding site" evidence="4">
    <location>
        <begin position="86"/>
        <end position="87"/>
    </location>
    <ligand>
        <name>phosphate</name>
        <dbReference type="ChEBI" id="CHEBI:43474"/>
    </ligand>
</feature>
<feature type="site" description="Important for substrate specificity" evidence="4">
    <location>
        <position position="168"/>
    </location>
</feature>
<feature type="binding site" evidence="4">
    <location>
        <begin position="210"/>
        <end position="212"/>
    </location>
    <ligand>
        <name>substrate</name>
    </ligand>
</feature>
<comment type="subunit">
    <text evidence="4">Homotrimer.</text>
</comment>
<gene>
    <name evidence="6" type="ORF">EGYM00163_LOCUS49896</name>
</gene>
<dbReference type="GO" id="GO:0005634">
    <property type="term" value="C:nucleus"/>
    <property type="evidence" value="ECO:0007669"/>
    <property type="project" value="UniProtKB-SubCell"/>
</dbReference>